<evidence type="ECO:0000256" key="1">
    <source>
        <dbReference type="SAM" id="MobiDB-lite"/>
    </source>
</evidence>
<dbReference type="AlphaFoldDB" id="C4IZ69"/>
<reference evidence="2" key="1">
    <citation type="journal article" date="2009" name="PLoS Genet.">
        <title>Sequencing, mapping, and analysis of 27,455 maize full-length cDNAs.</title>
        <authorList>
            <person name="Soderlund C."/>
            <person name="Descour A."/>
            <person name="Kudrna D."/>
            <person name="Bomhoff M."/>
            <person name="Boyd L."/>
            <person name="Currie J."/>
            <person name="Angelova A."/>
            <person name="Collura K."/>
            <person name="Wissotski M."/>
            <person name="Ashley E."/>
            <person name="Morrow D."/>
            <person name="Fernandes J."/>
            <person name="Walbot V."/>
            <person name="Yu Y."/>
        </authorList>
    </citation>
    <scope>NUCLEOTIDE SEQUENCE</scope>
    <source>
        <strain evidence="2">B73</strain>
    </source>
</reference>
<accession>C4IZ69</accession>
<dbReference type="RefSeq" id="NP_001170613.1">
    <property type="nucleotide sequence ID" value="NM_001177142.1"/>
</dbReference>
<dbReference type="EMBL" id="BT083866">
    <property type="protein sequence ID" value="ACR34219.1"/>
    <property type="molecule type" value="mRNA"/>
</dbReference>
<organism evidence="2">
    <name type="scientific">Zea mays</name>
    <name type="common">Maize</name>
    <dbReference type="NCBI Taxonomy" id="4577"/>
    <lineage>
        <taxon>Eukaryota</taxon>
        <taxon>Viridiplantae</taxon>
        <taxon>Streptophyta</taxon>
        <taxon>Embryophyta</taxon>
        <taxon>Tracheophyta</taxon>
        <taxon>Spermatophyta</taxon>
        <taxon>Magnoliopsida</taxon>
        <taxon>Liliopsida</taxon>
        <taxon>Poales</taxon>
        <taxon>Poaceae</taxon>
        <taxon>PACMAD clade</taxon>
        <taxon>Panicoideae</taxon>
        <taxon>Andropogonodae</taxon>
        <taxon>Andropogoneae</taxon>
        <taxon>Tripsacinae</taxon>
        <taxon>Zea</taxon>
    </lineage>
</organism>
<evidence type="ECO:0000313" key="2">
    <source>
        <dbReference type="EMBL" id="ACR34219.1"/>
    </source>
</evidence>
<dbReference type="GeneID" id="100384657"/>
<sequence>MAWTESTGVIFGFRAPDLKFQPRRAQVSPCARVLLFLSPLCSVSLTAPSLPPFWPRAPGRSGLQRRRPVPVPRSCSRPSSSRPCGPPVHALLSLSHLSPLCRRVSHGVRLSAGRQHAARPLSSLHAPSSSLGRRSAQSPSSPSKLPCRVPGSALRAVRAAPRAHPNQTVPPSARSLPCSSPARRRFTSARTLLPSSVLSISSSLCAPLFMAVVMLWRGNVVYVDSSPGREAVRAIVFARSRPRFTPRVVVCRILPQSVPSRLARP</sequence>
<dbReference type="KEGG" id="zma:100384657"/>
<feature type="region of interest" description="Disordered" evidence="1">
    <location>
        <begin position="54"/>
        <end position="85"/>
    </location>
</feature>
<protein>
    <submittedName>
        <fullName evidence="2">Uncharacterized protein</fullName>
    </submittedName>
</protein>
<proteinExistence type="evidence at transcript level"/>
<feature type="compositionally biased region" description="Low complexity" evidence="1">
    <location>
        <begin position="118"/>
        <end position="131"/>
    </location>
</feature>
<dbReference type="HOGENOM" id="CLU_1051139_0_0_1"/>
<feature type="compositionally biased region" description="Low complexity" evidence="1">
    <location>
        <begin position="72"/>
        <end position="85"/>
    </location>
</feature>
<feature type="region of interest" description="Disordered" evidence="1">
    <location>
        <begin position="112"/>
        <end position="180"/>
    </location>
</feature>
<name>C4IZ69_MAIZE</name>